<evidence type="ECO:0000256" key="7">
    <source>
        <dbReference type="RuleBase" id="RU366014"/>
    </source>
</evidence>
<dbReference type="PANTHER" id="PTHR11276:SF42">
    <property type="entry name" value="DNA POLYMERASE BETA"/>
    <property type="match status" value="1"/>
</dbReference>
<dbReference type="RefSeq" id="XP_022674054.1">
    <property type="nucleotide sequence ID" value="XM_022822210.1"/>
</dbReference>
<dbReference type="Pfam" id="PF14791">
    <property type="entry name" value="DNA_pol_B_thumb"/>
    <property type="match status" value="1"/>
</dbReference>
<evidence type="ECO:0000256" key="1">
    <source>
        <dbReference type="ARBA" id="ARBA00008323"/>
    </source>
</evidence>
<evidence type="ECO:0000256" key="5">
    <source>
        <dbReference type="ARBA" id="ARBA00023125"/>
    </source>
</evidence>
<dbReference type="InterPro" id="IPR037160">
    <property type="entry name" value="DNA_Pol_thumb_sf"/>
</dbReference>
<keyword evidence="2" id="KW-0963">Cytoplasm</keyword>
<keyword evidence="7" id="KW-0227">DNA damage</keyword>
<dbReference type="InterPro" id="IPR043519">
    <property type="entry name" value="NT_sf"/>
</dbReference>
<dbReference type="GO" id="GO:0005634">
    <property type="term" value="C:nucleus"/>
    <property type="evidence" value="ECO:0007669"/>
    <property type="project" value="UniProtKB-SubCell"/>
</dbReference>
<evidence type="ECO:0000259" key="9">
    <source>
        <dbReference type="SMART" id="SM00483"/>
    </source>
</evidence>
<dbReference type="OrthoDB" id="205514at2759"/>
<comment type="subcellular location">
    <subcellularLocation>
        <location evidence="7">Nucleus</location>
    </subcellularLocation>
</comment>
<organism evidence="10 11">
    <name type="scientific">Kluyveromyces marxianus (strain DMKU3-1042 / BCC 29191 / NBRC 104275)</name>
    <name type="common">Yeast</name>
    <name type="synonym">Candida kefyr</name>
    <dbReference type="NCBI Taxonomy" id="1003335"/>
    <lineage>
        <taxon>Eukaryota</taxon>
        <taxon>Fungi</taxon>
        <taxon>Dikarya</taxon>
        <taxon>Ascomycota</taxon>
        <taxon>Saccharomycotina</taxon>
        <taxon>Saccharomycetes</taxon>
        <taxon>Saccharomycetales</taxon>
        <taxon>Saccharomycetaceae</taxon>
        <taxon>Kluyveromyces</taxon>
    </lineage>
</organism>
<dbReference type="InterPro" id="IPR018944">
    <property type="entry name" value="DNA_pol_lambd_fingers_domain"/>
</dbReference>
<feature type="active site" description="Nucleophile; Schiff-base intermediate with DNA; for 5'-dRP lyase activity" evidence="6">
    <location>
        <position position="202"/>
    </location>
</feature>
<keyword evidence="5" id="KW-0238">DNA-binding</keyword>
<dbReference type="PANTHER" id="PTHR11276">
    <property type="entry name" value="DNA POLYMERASE TYPE-X FAMILY MEMBER"/>
    <property type="match status" value="1"/>
</dbReference>
<dbReference type="CDD" id="cd00141">
    <property type="entry name" value="NT_POLXc"/>
    <property type="match status" value="1"/>
</dbReference>
<dbReference type="GO" id="GO:0006303">
    <property type="term" value="P:double-strand break repair via nonhomologous end joining"/>
    <property type="evidence" value="ECO:0007669"/>
    <property type="project" value="TreeGrafter"/>
</dbReference>
<dbReference type="PROSITE" id="PS00522">
    <property type="entry name" value="DNA_POLYMERASE_X"/>
    <property type="match status" value="1"/>
</dbReference>
<dbReference type="Pfam" id="PF10391">
    <property type="entry name" value="DNA_pol_lambd_f"/>
    <property type="match status" value="1"/>
</dbReference>
<evidence type="ECO:0000256" key="6">
    <source>
        <dbReference type="PIRSR" id="PIRSR622312-50"/>
    </source>
</evidence>
<proteinExistence type="inferred from homology"/>
<dbReference type="InterPro" id="IPR002054">
    <property type="entry name" value="DNA-dir_DNA_pol_X"/>
</dbReference>
<feature type="region of interest" description="Disordered" evidence="8">
    <location>
        <begin position="101"/>
        <end position="144"/>
    </location>
</feature>
<sequence>MLKGRKFVVLPNEETPRRRYMRTLIEKNGGDNGYEVGLVDDSFVSGGHVTKHKLFYAELNPKNVPLERLQLFKLSDLTKWLKYKYVDLSQPLQLHEEIVVDEEGDDSQESNNGSRQVIVEQKREAQNDVGKTEPNTIPNSSNPNSQLIKVLRQLEKRYKLQNDIFRSLGYQKAIKKLQTVQDKIETEDDALRNGLSAGLSRKVPMLLQLSAGRGSELNMDLKEQTQRYFQQCHGIGVFTSQQFVNMGYTSFQDLVPFMNWVQLTGLAFYEDWQLPIPREETKKHESVIRDAISEVSPELQMEITGSYRRGSRTSGDIDIVVHIPGQDDLDYVSAQLQKVIVKLVESGYIICPLNLNETLKEAFEPWFRQLFSHFDKRFDVKTYDEAVHKFYCGAAVDMMGEQEGEQEGESRHVIPFKSQDLRYKMSVGGGKVCRRVDFLISGYSGLGATKLYFTGNDDFNKKCRTVAKQRGFVLRNDGLYREGQLIPLGDEYEVLDMLGIERLEPEQRNI</sequence>
<name>W0T528_KLUMD</name>
<dbReference type="Gene3D" id="3.30.210.10">
    <property type="entry name" value="DNA polymerase, thumb domain"/>
    <property type="match status" value="1"/>
</dbReference>
<keyword evidence="3 7" id="KW-0808">Transferase</keyword>
<evidence type="ECO:0000256" key="2">
    <source>
        <dbReference type="ARBA" id="ARBA00022490"/>
    </source>
</evidence>
<gene>
    <name evidence="10" type="primary">POL4</name>
    <name evidence="10" type="ORF">KLMA_10541</name>
</gene>
<evidence type="ECO:0000256" key="4">
    <source>
        <dbReference type="ARBA" id="ARBA00022695"/>
    </source>
</evidence>
<feature type="domain" description="DNA-directed DNA polymerase X" evidence="9">
    <location>
        <begin position="142"/>
        <end position="509"/>
    </location>
</feature>
<comment type="similarity">
    <text evidence="1 7">Belongs to the DNA polymerase type-X family.</text>
</comment>
<evidence type="ECO:0000313" key="11">
    <source>
        <dbReference type="Proteomes" id="UP000065495"/>
    </source>
</evidence>
<dbReference type="SUPFAM" id="SSF47802">
    <property type="entry name" value="DNA polymerase beta, N-terminal domain-like"/>
    <property type="match status" value="1"/>
</dbReference>
<dbReference type="SUPFAM" id="SSF81585">
    <property type="entry name" value="PsbU/PolX domain-like"/>
    <property type="match status" value="1"/>
</dbReference>
<dbReference type="InterPro" id="IPR029398">
    <property type="entry name" value="PolB_thumb"/>
</dbReference>
<comment type="function">
    <text evidence="7">DNA polymerase that functions in several pathways of DNA repair. Involved in base excision repair (BER) responsible for repair of lesions that give rise to abasic (AP) sites in DNA. Also contributes to DNA double-strand break repair by non-homologous end joining and homologous recombination. Has both template-dependent and template-independent (terminal transferase) DNA polymerase activities. Has also a 5'-deoxyribose-5-phosphate lyase (dRP lyase) activity.</text>
</comment>
<dbReference type="GO" id="GO:0003887">
    <property type="term" value="F:DNA-directed DNA polymerase activity"/>
    <property type="evidence" value="ECO:0007669"/>
    <property type="project" value="UniProtKB-UniRule"/>
</dbReference>
<comment type="catalytic activity">
    <reaction evidence="7">
        <text>DNA(n) + a 2'-deoxyribonucleoside 5'-triphosphate = DNA(n+1) + diphosphate</text>
        <dbReference type="Rhea" id="RHEA:22508"/>
        <dbReference type="Rhea" id="RHEA-COMP:17339"/>
        <dbReference type="Rhea" id="RHEA-COMP:17340"/>
        <dbReference type="ChEBI" id="CHEBI:33019"/>
        <dbReference type="ChEBI" id="CHEBI:61560"/>
        <dbReference type="ChEBI" id="CHEBI:173112"/>
        <dbReference type="EC" id="2.7.7.7"/>
    </reaction>
</comment>
<dbReference type="EC" id="2.7.7.7" evidence="7"/>
<protein>
    <recommendedName>
        <fullName evidence="7">DNA polymerase</fullName>
        <ecNumber evidence="7">2.7.7.7</ecNumber>
    </recommendedName>
</protein>
<dbReference type="GO" id="GO:0003677">
    <property type="term" value="F:DNA binding"/>
    <property type="evidence" value="ECO:0007669"/>
    <property type="project" value="UniProtKB-UniRule"/>
</dbReference>
<keyword evidence="7" id="KW-0239">DNA-directed DNA polymerase</keyword>
<dbReference type="GO" id="GO:0006284">
    <property type="term" value="P:base-excision repair"/>
    <property type="evidence" value="ECO:0007669"/>
    <property type="project" value="TreeGrafter"/>
</dbReference>
<dbReference type="PRINTS" id="PR00869">
    <property type="entry name" value="DNAPOLX"/>
</dbReference>
<evidence type="ECO:0000313" key="10">
    <source>
        <dbReference type="EMBL" id="BAO38163.1"/>
    </source>
</evidence>
<dbReference type="InterPro" id="IPR002008">
    <property type="entry name" value="DNA_pol_X_beta-like"/>
</dbReference>
<accession>W0T528</accession>
<dbReference type="VEuPathDB" id="FungiDB:KLMA_10541"/>
<keyword evidence="7" id="KW-0539">Nucleus</keyword>
<dbReference type="GO" id="GO:0046872">
    <property type="term" value="F:metal ion binding"/>
    <property type="evidence" value="ECO:0007669"/>
    <property type="project" value="UniProtKB-UniRule"/>
</dbReference>
<dbReference type="Gene3D" id="1.10.150.20">
    <property type="entry name" value="5' to 3' exonuclease, C-terminal subdomain"/>
    <property type="match status" value="1"/>
</dbReference>
<dbReference type="PRINTS" id="PR00870">
    <property type="entry name" value="DNAPOLXBETA"/>
</dbReference>
<keyword evidence="4 7" id="KW-0548">Nucleotidyltransferase</keyword>
<evidence type="ECO:0000256" key="3">
    <source>
        <dbReference type="ARBA" id="ARBA00022679"/>
    </source>
</evidence>
<reference evidence="10 11" key="1">
    <citation type="journal article" date="2015" name="Biotechnol. Biofuels">
        <title>Genetic basis of the highly efficient yeast Kluyveromyces marxianus: complete genome sequence and transcriptome analyses.</title>
        <authorList>
            <person name="Lertwattanasakul N."/>
            <person name="Kosaka T."/>
            <person name="Hosoyama A."/>
            <person name="Suzuki Y."/>
            <person name="Rodrussamee N."/>
            <person name="Matsutani M."/>
            <person name="Murata M."/>
            <person name="Fujimoto N."/>
            <person name="Suprayogi"/>
            <person name="Tsuchikane K."/>
            <person name="Limtong S."/>
            <person name="Fujita N."/>
            <person name="Yamada M."/>
        </authorList>
    </citation>
    <scope>NUCLEOTIDE SEQUENCE [LARGE SCALE GENOMIC DNA]</scope>
    <source>
        <strain evidence="11">DMKU3-1042 / BCC 29191 / NBRC 104275</strain>
    </source>
</reference>
<evidence type="ECO:0000256" key="8">
    <source>
        <dbReference type="SAM" id="MobiDB-lite"/>
    </source>
</evidence>
<dbReference type="Gene3D" id="3.30.460.10">
    <property type="entry name" value="Beta Polymerase, domain 2"/>
    <property type="match status" value="1"/>
</dbReference>
<feature type="compositionally biased region" description="Low complexity" evidence="8">
    <location>
        <begin position="134"/>
        <end position="144"/>
    </location>
</feature>
<dbReference type="Gene3D" id="1.10.150.110">
    <property type="entry name" value="DNA polymerase beta, N-terminal domain-like"/>
    <property type="match status" value="1"/>
</dbReference>
<dbReference type="SUPFAM" id="SSF81301">
    <property type="entry name" value="Nucleotidyltransferase"/>
    <property type="match status" value="1"/>
</dbReference>
<dbReference type="InterPro" id="IPR027421">
    <property type="entry name" value="DNA_pol_lamdba_lyase_dom_sf"/>
</dbReference>
<dbReference type="GeneID" id="34714198"/>
<dbReference type="InterPro" id="IPR022312">
    <property type="entry name" value="DNA_pol_X"/>
</dbReference>
<keyword evidence="7" id="KW-0234">DNA repair</keyword>
<dbReference type="SMART" id="SM00483">
    <property type="entry name" value="POLXc"/>
    <property type="match status" value="1"/>
</dbReference>
<dbReference type="Proteomes" id="UP000065495">
    <property type="component" value="Chromosome 1"/>
</dbReference>
<dbReference type="EMBL" id="AP012213">
    <property type="protein sequence ID" value="BAO38163.1"/>
    <property type="molecule type" value="Genomic_DNA"/>
</dbReference>
<dbReference type="InterPro" id="IPR019843">
    <property type="entry name" value="DNA_pol-X_BS"/>
</dbReference>
<dbReference type="InterPro" id="IPR028207">
    <property type="entry name" value="DNA_pol_B_palm_palm"/>
</dbReference>
<dbReference type="Pfam" id="PF14792">
    <property type="entry name" value="DNA_pol_B_palm"/>
    <property type="match status" value="1"/>
</dbReference>
<dbReference type="KEGG" id="kmx:KLMA_10541"/>
<dbReference type="AlphaFoldDB" id="W0T528"/>